<dbReference type="PRINTS" id="PR00080">
    <property type="entry name" value="SDRFAMILY"/>
</dbReference>
<dbReference type="EMBL" id="CP051141">
    <property type="protein sequence ID" value="QIW98339.1"/>
    <property type="molecule type" value="Genomic_DNA"/>
</dbReference>
<dbReference type="SUPFAM" id="SSF51735">
    <property type="entry name" value="NAD(P)-binding Rossmann-fold domains"/>
    <property type="match status" value="1"/>
</dbReference>
<evidence type="ECO:0000313" key="3">
    <source>
        <dbReference type="Proteomes" id="UP000503462"/>
    </source>
</evidence>
<dbReference type="OrthoDB" id="7289984at2759"/>
<dbReference type="InterPro" id="IPR052184">
    <property type="entry name" value="SDR_enzymes"/>
</dbReference>
<dbReference type="Pfam" id="PF00106">
    <property type="entry name" value="adh_short"/>
    <property type="match status" value="1"/>
</dbReference>
<gene>
    <name evidence="2" type="ORF">AMS68_003857</name>
</gene>
<dbReference type="InterPro" id="IPR036291">
    <property type="entry name" value="NAD(P)-bd_dom_sf"/>
</dbReference>
<name>A0A6H0XV67_9PEZI</name>
<evidence type="ECO:0000256" key="1">
    <source>
        <dbReference type="RuleBase" id="RU000363"/>
    </source>
</evidence>
<evidence type="ECO:0000313" key="2">
    <source>
        <dbReference type="EMBL" id="QIW98339.1"/>
    </source>
</evidence>
<comment type="similarity">
    <text evidence="1">Belongs to the short-chain dehydrogenases/reductases (SDR) family.</text>
</comment>
<dbReference type="Proteomes" id="UP000503462">
    <property type="component" value="Chromosome 3"/>
</dbReference>
<reference evidence="2 3" key="1">
    <citation type="journal article" date="2016" name="Sci. Rep.">
        <title>Peltaster fructicola genome reveals evolution from an invasive phytopathogen to an ectophytic parasite.</title>
        <authorList>
            <person name="Xu C."/>
            <person name="Chen H."/>
            <person name="Gleason M.L."/>
            <person name="Xu J.R."/>
            <person name="Liu H."/>
            <person name="Zhang R."/>
            <person name="Sun G."/>
        </authorList>
    </citation>
    <scope>NUCLEOTIDE SEQUENCE [LARGE SCALE GENOMIC DNA]</scope>
    <source>
        <strain evidence="2 3">LNHT1506</strain>
    </source>
</reference>
<dbReference type="Gene3D" id="3.40.50.720">
    <property type="entry name" value="NAD(P)-binding Rossmann-like Domain"/>
    <property type="match status" value="1"/>
</dbReference>
<dbReference type="PRINTS" id="PR00081">
    <property type="entry name" value="GDHRDH"/>
</dbReference>
<protein>
    <submittedName>
        <fullName evidence="2">Uncharacterized protein</fullName>
    </submittedName>
</protein>
<dbReference type="AlphaFoldDB" id="A0A6H0XV67"/>
<proteinExistence type="inferred from homology"/>
<sequence length="253" mass="27154">MSTFLVTGTSRGIGLELVRQLASSSEAKTVVAVTRDNKSTALQTIIDESKGRVVNVIIPDIIDEKTVQSAVPEIEKALSGAPLDVLINNAGAAAYDADGVKSTTVEDLTNIFRINVGSVQAVTSSLLPLLEKGKTRKVINISTTLGSITHSKVYDWAPATSYKTSKAALNMLTKIYANTYESQGFTFLLITPGWLKTDLGSQNADLPVEVGVKSVLDIIHGSTTADNGKFRNIRVAGWENAKPNWYDGAEVPW</sequence>
<accession>A0A6H0XV67</accession>
<dbReference type="InterPro" id="IPR002347">
    <property type="entry name" value="SDR_fam"/>
</dbReference>
<dbReference type="PANTHER" id="PTHR45458">
    <property type="entry name" value="SHORT-CHAIN DEHYDROGENASE/REDUCTASE SDR"/>
    <property type="match status" value="1"/>
</dbReference>
<dbReference type="PANTHER" id="PTHR45458:SF1">
    <property type="entry name" value="SHORT CHAIN DEHYDROGENASE"/>
    <property type="match status" value="1"/>
</dbReference>
<organism evidence="2 3">
    <name type="scientific">Peltaster fructicola</name>
    <dbReference type="NCBI Taxonomy" id="286661"/>
    <lineage>
        <taxon>Eukaryota</taxon>
        <taxon>Fungi</taxon>
        <taxon>Dikarya</taxon>
        <taxon>Ascomycota</taxon>
        <taxon>Pezizomycotina</taxon>
        <taxon>Dothideomycetes</taxon>
        <taxon>Dothideomycetes incertae sedis</taxon>
        <taxon>Peltaster</taxon>
    </lineage>
</organism>
<dbReference type="GO" id="GO:0016616">
    <property type="term" value="F:oxidoreductase activity, acting on the CH-OH group of donors, NAD or NADP as acceptor"/>
    <property type="evidence" value="ECO:0007669"/>
    <property type="project" value="TreeGrafter"/>
</dbReference>
<keyword evidence="3" id="KW-1185">Reference proteome</keyword>